<sequence length="1206" mass="134932">MKFKIACFCLFAVALAACKKPVLFERIPSSHSGITFSNTIVENEKINPLTMLNIYNGGGVGIGDFNNDGLQDIYFIGNAVSNRLYLNKGDMKFEDVTTQAGVGGKGGWGRGVAIVDINNDGLPDIYVCYTLLEDSVKRTNLLYVNQGKGSDGIPRFKEMGKEYGLDINVHSTMASFFDYDNDGDLDMYLTVNEAISTDNQSTFRPIITDGSHRSTGRLYRNTWDPVLKHPVFTNVSKQAGITIEGYGHATSIVDINKDGWKDIYVTNDFLPNNILYINNHDGTFTDRAQEYFKHTAFSSMGQDIEDVNNDGLADVFEVDMNPEDNYRKKMFMPPNNYQIFQNFDRYKYQYQYTRNTLQINQGPRLGQNDSIGAPTFSETAFLSGVGQTDWSWGPMLTDFDNDGFRDLVITNGYPRDVTDHDFITFRQQAYSVASTKQVLDQIPIVKIPNYAFKNTNGLQFEDVTKSWGLNLPTFSNGAAYADLDNDGAMDMIINNIDDEALIYKNTIREKDKNNNNYLHVQFHGNNQNIDGIGAWVNIYYDHGKQQVYENIPYRGYLSTIQNIAHFGLGKVNRLDSVVIRWDNNKKQTLRNVKANQTLKVNIADAKENYNFSQPAINKSSLFREITRSAGITYKHQDKDYVDFNIQKLIPHKLSEYTPAVAVGDVDGNGFDDMVIGGTTQNPAQVLLQQADGKFIQRNLLPQVYEAPLTVNTPSAHNDYMASKVRVKDEGILLFDADGDGHPDLYIASGGFESEPGSSNYQDRIYLNDGKGNFKLQPDALPKNFTSKLCVKAADFNRDGKLDLFVSGRVDPWNYPKPVSSFVLRNDSKNGAIKFTDVSPTAAKGLKDIGLVCDASFTDFNNDGWPDLILTGEWMPITFFENDKGIFKNVTNNTGVENKLGWWNTIAAGDFDHDGDTDYIVGNTGLNTFYKATEQYPIYITAKDFDNNGSYDAFPSVFLKDQGGVMREFPVNGRDDIIKQMISMRVRYQNYRSLATATMDSLITPEMRKGALRLKANYLQSCYLRNDGKGRFTITPLPLEAQLSELCGITVDDFDGDGNLDVALNGNDYGTEVTTGRYDAFNGLVLKGDGKGDFKPLSLLQGGLYIPGDGKALVKLKGARGNYLLAATQNRGAMKLFELKRPVKTINLQPLDVFATIKYKNGKTSKLEFYNGSSFLSQSGRFFNIENSMASVTVTDSYGHQRNIQLN</sequence>
<dbReference type="InterPro" id="IPR028994">
    <property type="entry name" value="Integrin_alpha_N"/>
</dbReference>
<dbReference type="PANTHER" id="PTHR16026">
    <property type="entry name" value="CARTILAGE ACIDIC PROTEIN 1"/>
    <property type="match status" value="1"/>
</dbReference>
<dbReference type="InterPro" id="IPR013517">
    <property type="entry name" value="FG-GAP"/>
</dbReference>
<keyword evidence="5" id="KW-1185">Reference proteome</keyword>
<evidence type="ECO:0000313" key="4">
    <source>
        <dbReference type="EMBL" id="MDR6940735.1"/>
    </source>
</evidence>
<dbReference type="Proteomes" id="UP001247620">
    <property type="component" value="Unassembled WGS sequence"/>
</dbReference>
<evidence type="ECO:0000256" key="2">
    <source>
        <dbReference type="SAM" id="SignalP"/>
    </source>
</evidence>
<name>A0ABU1T5Q8_9SPHI</name>
<accession>A0ABU1T5Q8</accession>
<dbReference type="EMBL" id="JAVDUU010000001">
    <property type="protein sequence ID" value="MDR6940735.1"/>
    <property type="molecule type" value="Genomic_DNA"/>
</dbReference>
<dbReference type="RefSeq" id="WP_310091689.1">
    <property type="nucleotide sequence ID" value="NZ_JAVDUU010000001.1"/>
</dbReference>
<dbReference type="PROSITE" id="PS51257">
    <property type="entry name" value="PROKAR_LIPOPROTEIN"/>
    <property type="match status" value="1"/>
</dbReference>
<gene>
    <name evidence="4" type="ORF">J2W55_000563</name>
</gene>
<feature type="domain" description="ASPIC/UnbV" evidence="3">
    <location>
        <begin position="531"/>
        <end position="598"/>
    </location>
</feature>
<evidence type="ECO:0000259" key="3">
    <source>
        <dbReference type="Pfam" id="PF07593"/>
    </source>
</evidence>
<proteinExistence type="predicted"/>
<dbReference type="PANTHER" id="PTHR16026:SF0">
    <property type="entry name" value="CARTILAGE ACIDIC PROTEIN 1"/>
    <property type="match status" value="1"/>
</dbReference>
<dbReference type="InterPro" id="IPR027039">
    <property type="entry name" value="Crtac1"/>
</dbReference>
<dbReference type="Gene3D" id="2.130.10.130">
    <property type="entry name" value="Integrin alpha, N-terminal"/>
    <property type="match status" value="3"/>
</dbReference>
<evidence type="ECO:0000256" key="1">
    <source>
        <dbReference type="ARBA" id="ARBA00022729"/>
    </source>
</evidence>
<reference evidence="4 5" key="1">
    <citation type="submission" date="2023-07" db="EMBL/GenBank/DDBJ databases">
        <title>Sorghum-associated microbial communities from plants grown in Nebraska, USA.</title>
        <authorList>
            <person name="Schachtman D."/>
        </authorList>
    </citation>
    <scope>NUCLEOTIDE SEQUENCE [LARGE SCALE GENOMIC DNA]</scope>
    <source>
        <strain evidence="4 5">3262</strain>
    </source>
</reference>
<organism evidence="4 5">
    <name type="scientific">Mucilaginibacter pocheonensis</name>
    <dbReference type="NCBI Taxonomy" id="398050"/>
    <lineage>
        <taxon>Bacteria</taxon>
        <taxon>Pseudomonadati</taxon>
        <taxon>Bacteroidota</taxon>
        <taxon>Sphingobacteriia</taxon>
        <taxon>Sphingobacteriales</taxon>
        <taxon>Sphingobacteriaceae</taxon>
        <taxon>Mucilaginibacter</taxon>
    </lineage>
</organism>
<feature type="signal peptide" evidence="2">
    <location>
        <begin position="1"/>
        <end position="19"/>
    </location>
</feature>
<feature type="chain" id="PRO_5047258045" description="ASPIC/UnbV domain-containing protein" evidence="2">
    <location>
        <begin position="20"/>
        <end position="1206"/>
    </location>
</feature>
<dbReference type="Pfam" id="PF13517">
    <property type="entry name" value="FG-GAP_3"/>
    <property type="match status" value="4"/>
</dbReference>
<dbReference type="Pfam" id="PF07593">
    <property type="entry name" value="UnbV_ASPIC"/>
    <property type="match status" value="1"/>
</dbReference>
<dbReference type="InterPro" id="IPR011519">
    <property type="entry name" value="UnbV_ASPIC"/>
</dbReference>
<dbReference type="SUPFAM" id="SSF69318">
    <property type="entry name" value="Integrin alpha N-terminal domain"/>
    <property type="match status" value="3"/>
</dbReference>
<keyword evidence="1 2" id="KW-0732">Signal</keyword>
<comment type="caution">
    <text evidence="4">The sequence shown here is derived from an EMBL/GenBank/DDBJ whole genome shotgun (WGS) entry which is preliminary data.</text>
</comment>
<evidence type="ECO:0000313" key="5">
    <source>
        <dbReference type="Proteomes" id="UP001247620"/>
    </source>
</evidence>
<protein>
    <recommendedName>
        <fullName evidence="3">ASPIC/UnbV domain-containing protein</fullName>
    </recommendedName>
</protein>